<reference evidence="1" key="1">
    <citation type="submission" date="2018-05" db="EMBL/GenBank/DDBJ databases">
        <authorList>
            <consortium name="GenomeTrakr network: Whole genome sequencing for foodborne pathogen traceback"/>
        </authorList>
    </citation>
    <scope>NUCLEOTIDE SEQUENCE</scope>
    <source>
        <strain evidence="1">FDA00001697</strain>
    </source>
</reference>
<accession>A0A3T4D415</accession>
<organism evidence="1">
    <name type="scientific">Salmonella enterica I</name>
    <dbReference type="NCBI Taxonomy" id="59201"/>
    <lineage>
        <taxon>Bacteria</taxon>
        <taxon>Pseudomonadati</taxon>
        <taxon>Pseudomonadota</taxon>
        <taxon>Gammaproteobacteria</taxon>
        <taxon>Enterobacterales</taxon>
        <taxon>Enterobacteriaceae</taxon>
        <taxon>Salmonella</taxon>
    </lineage>
</organism>
<protein>
    <submittedName>
        <fullName evidence="1">Multidrug transporter</fullName>
    </submittedName>
</protein>
<dbReference type="AlphaFoldDB" id="A0A3T4D415"/>
<name>A0A3T4D415_SALET</name>
<evidence type="ECO:0000313" key="1">
    <source>
        <dbReference type="EMBL" id="ECE5908398.1"/>
    </source>
</evidence>
<sequence length="36" mass="4424">MLLQDTQWFKSVFILSSVLIKMSPRPEKYRNEEMYD</sequence>
<gene>
    <name evidence="1" type="ORF">AH079_01970</name>
</gene>
<dbReference type="EMBL" id="AAIILT010000001">
    <property type="protein sequence ID" value="ECE5908398.1"/>
    <property type="molecule type" value="Genomic_DNA"/>
</dbReference>
<proteinExistence type="predicted"/>
<comment type="caution">
    <text evidence="1">The sequence shown here is derived from an EMBL/GenBank/DDBJ whole genome shotgun (WGS) entry which is preliminary data.</text>
</comment>